<feature type="transmembrane region" description="Helical" evidence="1">
    <location>
        <begin position="89"/>
        <end position="106"/>
    </location>
</feature>
<keyword evidence="1" id="KW-0472">Membrane</keyword>
<sequence>MGVYRLEVNNTGTLRSGAISIGALDANAIKVIAIIAMIVDHTAIWLVERGTTLDIVIHTFGRLAAPIMCYLIAEGFHYTSNLKKYKKRLFIFALISHFPFVLYFGLEWWQGTSVIWSLLMGLVALGISKRDDIPLGLKGVLVCICCLLAYTADWNYIAVLWVMFFGIFRGNFRMQMTSYATIGTVFYIIPGIVSMGFDSIFRFGILLVIPLLAIYNGERGKKSNLIKWGFYIFYPAHLLILYLFRHIIFG</sequence>
<feature type="transmembrane region" description="Helical" evidence="1">
    <location>
        <begin position="228"/>
        <end position="244"/>
    </location>
</feature>
<evidence type="ECO:0000313" key="3">
    <source>
        <dbReference type="Proteomes" id="UP000257144"/>
    </source>
</evidence>
<evidence type="ECO:0000313" key="2">
    <source>
        <dbReference type="EMBL" id="RDU38893.1"/>
    </source>
</evidence>
<comment type="caution">
    <text evidence="2">The sequence shown here is derived from an EMBL/GenBank/DDBJ whole genome shotgun (WGS) entry which is preliminary data.</text>
</comment>
<proteinExistence type="predicted"/>
<evidence type="ECO:0008006" key="4">
    <source>
        <dbReference type="Google" id="ProtNLM"/>
    </source>
</evidence>
<keyword evidence="1" id="KW-0812">Transmembrane</keyword>
<feature type="transmembrane region" description="Helical" evidence="1">
    <location>
        <begin position="176"/>
        <end position="193"/>
    </location>
</feature>
<gene>
    <name evidence="2" type="ORF">DRW41_04875</name>
</gene>
<feature type="transmembrane region" description="Helical" evidence="1">
    <location>
        <begin position="200"/>
        <end position="216"/>
    </location>
</feature>
<feature type="transmembrane region" description="Helical" evidence="1">
    <location>
        <begin position="140"/>
        <end position="164"/>
    </location>
</feature>
<dbReference type="Pfam" id="PF05857">
    <property type="entry name" value="TraX"/>
    <property type="match status" value="1"/>
</dbReference>
<dbReference type="AlphaFoldDB" id="A0A3D8GWS6"/>
<dbReference type="OrthoDB" id="9781069at2"/>
<name>A0A3D8GWS6_9BACI</name>
<organism evidence="2 3">
    <name type="scientific">Neobacillus piezotolerans</name>
    <dbReference type="NCBI Taxonomy" id="2259171"/>
    <lineage>
        <taxon>Bacteria</taxon>
        <taxon>Bacillati</taxon>
        <taxon>Bacillota</taxon>
        <taxon>Bacilli</taxon>
        <taxon>Bacillales</taxon>
        <taxon>Bacillaceae</taxon>
        <taxon>Neobacillus</taxon>
    </lineage>
</organism>
<feature type="transmembrane region" description="Helical" evidence="1">
    <location>
        <begin position="55"/>
        <end position="77"/>
    </location>
</feature>
<keyword evidence="3" id="KW-1185">Reference proteome</keyword>
<dbReference type="InterPro" id="IPR008875">
    <property type="entry name" value="TraX"/>
</dbReference>
<protein>
    <recommendedName>
        <fullName evidence="4">Conjugal transfer protein TraX</fullName>
    </recommendedName>
</protein>
<keyword evidence="1" id="KW-1133">Transmembrane helix</keyword>
<dbReference type="EMBL" id="QNQT01000001">
    <property type="protein sequence ID" value="RDU38893.1"/>
    <property type="molecule type" value="Genomic_DNA"/>
</dbReference>
<dbReference type="Proteomes" id="UP000257144">
    <property type="component" value="Unassembled WGS sequence"/>
</dbReference>
<evidence type="ECO:0000256" key="1">
    <source>
        <dbReference type="SAM" id="Phobius"/>
    </source>
</evidence>
<accession>A0A3D8GWS6</accession>
<reference evidence="2 3" key="1">
    <citation type="submission" date="2018-07" db="EMBL/GenBank/DDBJ databases">
        <title>Bacillus sp. YLB-04 draft genome sequence.</title>
        <authorList>
            <person name="Yu L."/>
            <person name="Tang X."/>
        </authorList>
    </citation>
    <scope>NUCLEOTIDE SEQUENCE [LARGE SCALE GENOMIC DNA]</scope>
    <source>
        <strain evidence="2 3">YLB-04</strain>
    </source>
</reference>
<feature type="transmembrane region" description="Helical" evidence="1">
    <location>
        <begin position="112"/>
        <end position="128"/>
    </location>
</feature>